<reference evidence="2 3" key="1">
    <citation type="submission" date="2019-11" db="EMBL/GenBank/DDBJ databases">
        <title>Draft Genome Sequence of Plant Growth-Promoting Rhizosphere-Associated Bacteria.</title>
        <authorList>
            <person name="Vasilyev I.Y."/>
            <person name="Radchenko V."/>
            <person name="Ilnitskaya E.V."/>
        </authorList>
    </citation>
    <scope>NUCLEOTIDE SEQUENCE [LARGE SCALE GENOMIC DNA]</scope>
    <source>
        <strain evidence="2 3">VRA_MhP_f</strain>
    </source>
</reference>
<gene>
    <name evidence="2" type="ORF">GKC49_04720</name>
</gene>
<dbReference type="AlphaFoldDB" id="A0A7X2MJS8"/>
<accession>A0A7X2MJS8</accession>
<evidence type="ECO:0000313" key="3">
    <source>
        <dbReference type="Proteomes" id="UP000461948"/>
    </source>
</evidence>
<feature type="domain" description="ABM" evidence="1">
    <location>
        <begin position="1"/>
        <end position="66"/>
    </location>
</feature>
<keyword evidence="2" id="KW-0503">Monooxygenase</keyword>
<dbReference type="EMBL" id="WKLC01000118">
    <property type="protein sequence ID" value="MSE14468.1"/>
    <property type="molecule type" value="Genomic_DNA"/>
</dbReference>
<dbReference type="SUPFAM" id="SSF54909">
    <property type="entry name" value="Dimeric alpha+beta barrel"/>
    <property type="match status" value="1"/>
</dbReference>
<dbReference type="InterPro" id="IPR011008">
    <property type="entry name" value="Dimeric_a/b-barrel"/>
</dbReference>
<dbReference type="Pfam" id="PF03992">
    <property type="entry name" value="ABM"/>
    <property type="match status" value="1"/>
</dbReference>
<evidence type="ECO:0000259" key="1">
    <source>
        <dbReference type="Pfam" id="PF03992"/>
    </source>
</evidence>
<dbReference type="RefSeq" id="WP_033773772.1">
    <property type="nucleotide sequence ID" value="NZ_JBBCND010000001.1"/>
</dbReference>
<dbReference type="Proteomes" id="UP000461948">
    <property type="component" value="Unassembled WGS sequence"/>
</dbReference>
<dbReference type="Gene3D" id="3.30.70.100">
    <property type="match status" value="1"/>
</dbReference>
<keyword evidence="2" id="KW-0560">Oxidoreductase</keyword>
<organism evidence="2 3">
    <name type="scientific">Enterobacter agglomerans</name>
    <name type="common">Erwinia herbicola</name>
    <name type="synonym">Pantoea agglomerans</name>
    <dbReference type="NCBI Taxonomy" id="549"/>
    <lineage>
        <taxon>Bacteria</taxon>
        <taxon>Pseudomonadati</taxon>
        <taxon>Pseudomonadota</taxon>
        <taxon>Gammaproteobacteria</taxon>
        <taxon>Enterobacterales</taxon>
        <taxon>Erwiniaceae</taxon>
        <taxon>Pantoea</taxon>
        <taxon>Pantoea agglomerans group</taxon>
    </lineage>
</organism>
<name>A0A7X2MJS8_ENTAG</name>
<protein>
    <submittedName>
        <fullName evidence="2">Antibiotic biosynthesis monooxygenase</fullName>
    </submittedName>
</protein>
<dbReference type="InterPro" id="IPR007138">
    <property type="entry name" value="ABM_dom"/>
</dbReference>
<dbReference type="GO" id="GO:0004497">
    <property type="term" value="F:monooxygenase activity"/>
    <property type="evidence" value="ECO:0007669"/>
    <property type="project" value="UniProtKB-KW"/>
</dbReference>
<comment type="caution">
    <text evidence="2">The sequence shown here is derived from an EMBL/GenBank/DDBJ whole genome shotgun (WGS) entry which is preliminary data.</text>
</comment>
<proteinExistence type="predicted"/>
<sequence>MLIISGYMYIDPIVLEQFMGELKLLANTVRQRDGNLSYNAAVEDYQTGRLLISERWVDQDALNAHLIKTDTVEFINRWQGKMKGELFKYDACNERGLMDG</sequence>
<evidence type="ECO:0000313" key="2">
    <source>
        <dbReference type="EMBL" id="MSE14468.1"/>
    </source>
</evidence>